<reference evidence="2 3" key="1">
    <citation type="submission" date="2024-02" db="EMBL/GenBank/DDBJ databases">
        <title>A draft genome for the cacao thread blight pathogen Marasmius crinis-equi.</title>
        <authorList>
            <person name="Cohen S.P."/>
            <person name="Baruah I.K."/>
            <person name="Amoako-Attah I."/>
            <person name="Bukari Y."/>
            <person name="Meinhardt L.W."/>
            <person name="Bailey B.A."/>
        </authorList>
    </citation>
    <scope>NUCLEOTIDE SEQUENCE [LARGE SCALE GENOMIC DNA]</scope>
    <source>
        <strain evidence="2 3">GH-76</strain>
    </source>
</reference>
<evidence type="ECO:0000313" key="3">
    <source>
        <dbReference type="Proteomes" id="UP001465976"/>
    </source>
</evidence>
<dbReference type="Pfam" id="PF00106">
    <property type="entry name" value="adh_short"/>
    <property type="match status" value="1"/>
</dbReference>
<keyword evidence="1" id="KW-0560">Oxidoreductase</keyword>
<organism evidence="2 3">
    <name type="scientific">Marasmius crinis-equi</name>
    <dbReference type="NCBI Taxonomy" id="585013"/>
    <lineage>
        <taxon>Eukaryota</taxon>
        <taxon>Fungi</taxon>
        <taxon>Dikarya</taxon>
        <taxon>Basidiomycota</taxon>
        <taxon>Agaricomycotina</taxon>
        <taxon>Agaricomycetes</taxon>
        <taxon>Agaricomycetidae</taxon>
        <taxon>Agaricales</taxon>
        <taxon>Marasmiineae</taxon>
        <taxon>Marasmiaceae</taxon>
        <taxon>Marasmius</taxon>
    </lineage>
</organism>
<protein>
    <recommendedName>
        <fullName evidence="4">NAD(P)-binding protein</fullName>
    </recommendedName>
</protein>
<sequence>MILTQEQFQKEQLAGMPPAVEGVTLTGQVVIVTGANTGLGFEAAKHFAIRGPQKVIILCRNERKGQEALERIKAETGFANIELWTADFGSFESVKALKDKIDALDRLDILVENAGIASQEYETTTDGWETSLQVNVLGPALHAILHLPKLLETAKKYQEITPRIVMVSSDVHYWATFPAEVTNVPKPLEAMNSKETWKSTNRYPESKALDVMFTRALQALLPSITCCSLNPGLCYTELDRNTTGDAAKHISESREKFAFTSEEGSRQLLYSAIGQRDREAEMRGAYIKFSQVSECSDYILGEEGQKMQGKVWEEILDILGKVDERAKGIIEKHLSQ</sequence>
<accession>A0ABR3FD53</accession>
<dbReference type="Proteomes" id="UP001465976">
    <property type="component" value="Unassembled WGS sequence"/>
</dbReference>
<gene>
    <name evidence="2" type="ORF">V5O48_008794</name>
</gene>
<dbReference type="Gene3D" id="3.40.50.720">
    <property type="entry name" value="NAD(P)-binding Rossmann-like Domain"/>
    <property type="match status" value="1"/>
</dbReference>
<name>A0ABR3FD53_9AGAR</name>
<evidence type="ECO:0000313" key="2">
    <source>
        <dbReference type="EMBL" id="KAL0573163.1"/>
    </source>
</evidence>
<evidence type="ECO:0008006" key="4">
    <source>
        <dbReference type="Google" id="ProtNLM"/>
    </source>
</evidence>
<dbReference type="PRINTS" id="PR00081">
    <property type="entry name" value="GDHRDH"/>
</dbReference>
<dbReference type="SUPFAM" id="SSF51735">
    <property type="entry name" value="NAD(P)-binding Rossmann-fold domains"/>
    <property type="match status" value="1"/>
</dbReference>
<dbReference type="InterPro" id="IPR036291">
    <property type="entry name" value="NAD(P)-bd_dom_sf"/>
</dbReference>
<comment type="caution">
    <text evidence="2">The sequence shown here is derived from an EMBL/GenBank/DDBJ whole genome shotgun (WGS) entry which is preliminary data.</text>
</comment>
<proteinExistence type="predicted"/>
<dbReference type="EMBL" id="JBAHYK010000535">
    <property type="protein sequence ID" value="KAL0573163.1"/>
    <property type="molecule type" value="Genomic_DNA"/>
</dbReference>
<evidence type="ECO:0000256" key="1">
    <source>
        <dbReference type="ARBA" id="ARBA00023002"/>
    </source>
</evidence>
<dbReference type="InterPro" id="IPR002347">
    <property type="entry name" value="SDR_fam"/>
</dbReference>
<keyword evidence="3" id="KW-1185">Reference proteome</keyword>
<dbReference type="PANTHER" id="PTHR43157">
    <property type="entry name" value="PHOSPHATIDYLINOSITOL-GLYCAN BIOSYNTHESIS CLASS F PROTEIN-RELATED"/>
    <property type="match status" value="1"/>
</dbReference>
<dbReference type="PANTHER" id="PTHR43157:SF31">
    <property type="entry name" value="PHOSPHATIDYLINOSITOL-GLYCAN BIOSYNTHESIS CLASS F PROTEIN"/>
    <property type="match status" value="1"/>
</dbReference>